<keyword evidence="3" id="KW-1185">Reference proteome</keyword>
<dbReference type="AlphaFoldDB" id="A0A1H7IMH4"/>
<gene>
    <name evidence="2" type="ORF">SAMN05216387_102232</name>
</gene>
<dbReference type="GO" id="GO:0010181">
    <property type="term" value="F:FMN binding"/>
    <property type="evidence" value="ECO:0007669"/>
    <property type="project" value="TreeGrafter"/>
</dbReference>
<evidence type="ECO:0000259" key="1">
    <source>
        <dbReference type="Pfam" id="PF03358"/>
    </source>
</evidence>
<reference evidence="2 3" key="1">
    <citation type="submission" date="2016-10" db="EMBL/GenBank/DDBJ databases">
        <authorList>
            <person name="de Groot N.N."/>
        </authorList>
    </citation>
    <scope>NUCLEOTIDE SEQUENCE [LARGE SCALE GENOMIC DNA]</scope>
    <source>
        <strain evidence="2 3">Nv1</strain>
    </source>
</reference>
<dbReference type="SUPFAM" id="SSF52218">
    <property type="entry name" value="Flavoproteins"/>
    <property type="match status" value="1"/>
</dbReference>
<dbReference type="InterPro" id="IPR050712">
    <property type="entry name" value="NAD(P)H-dep_reductase"/>
</dbReference>
<dbReference type="Gene3D" id="3.40.50.360">
    <property type="match status" value="1"/>
</dbReference>
<protein>
    <submittedName>
        <fullName evidence="2">NAD(P)H-dependent FMN reductase</fullName>
    </submittedName>
</protein>
<dbReference type="PANTHER" id="PTHR30543:SF21">
    <property type="entry name" value="NAD(P)H-DEPENDENT FMN REDUCTASE LOT6"/>
    <property type="match status" value="1"/>
</dbReference>
<dbReference type="STRING" id="1233.SAMN05216387_102232"/>
<dbReference type="Proteomes" id="UP000198620">
    <property type="component" value="Unassembled WGS sequence"/>
</dbReference>
<feature type="domain" description="NADPH-dependent FMN reductase-like" evidence="1">
    <location>
        <begin position="56"/>
        <end position="202"/>
    </location>
</feature>
<sequence length="246" mass="27384">MFERSGRAITGRFSLCRPIPLSELIGSDFGFPHTPGKRAVARTGLKLPSIAKLMAPKLHIIICSTRPGRIGPPIATWFHELAVQHGKFEAALIDLADFNLPVYDEPEHPARQHYQHAHTRKWAASINAADAYIFVTPEYNYGPPPPLLNALDYVYKEWNYKPAGIVSYGGVSGGIRAAQMEKLTLTTLKMMPMVEAVTVQNASSHFDDNENFMPSDHHRSSGILLLDELHKWAQALKTMRQSQSVG</sequence>
<dbReference type="EMBL" id="FOBH01000002">
    <property type="protein sequence ID" value="SEK63689.1"/>
    <property type="molecule type" value="Genomic_DNA"/>
</dbReference>
<dbReference type="Pfam" id="PF03358">
    <property type="entry name" value="FMN_red"/>
    <property type="match status" value="1"/>
</dbReference>
<dbReference type="GO" id="GO:0016491">
    <property type="term" value="F:oxidoreductase activity"/>
    <property type="evidence" value="ECO:0007669"/>
    <property type="project" value="InterPro"/>
</dbReference>
<proteinExistence type="predicted"/>
<dbReference type="RefSeq" id="WP_245727664.1">
    <property type="nucleotide sequence ID" value="NZ_FOBH01000002.1"/>
</dbReference>
<dbReference type="GO" id="GO:0005829">
    <property type="term" value="C:cytosol"/>
    <property type="evidence" value="ECO:0007669"/>
    <property type="project" value="TreeGrafter"/>
</dbReference>
<organism evidence="2 3">
    <name type="scientific">Nitrosovibrio tenuis</name>
    <dbReference type="NCBI Taxonomy" id="1233"/>
    <lineage>
        <taxon>Bacteria</taxon>
        <taxon>Pseudomonadati</taxon>
        <taxon>Pseudomonadota</taxon>
        <taxon>Betaproteobacteria</taxon>
        <taxon>Nitrosomonadales</taxon>
        <taxon>Nitrosomonadaceae</taxon>
        <taxon>Nitrosovibrio</taxon>
    </lineage>
</organism>
<dbReference type="InterPro" id="IPR005025">
    <property type="entry name" value="FMN_Rdtase-like_dom"/>
</dbReference>
<evidence type="ECO:0000313" key="3">
    <source>
        <dbReference type="Proteomes" id="UP000198620"/>
    </source>
</evidence>
<evidence type="ECO:0000313" key="2">
    <source>
        <dbReference type="EMBL" id="SEK63689.1"/>
    </source>
</evidence>
<dbReference type="InterPro" id="IPR029039">
    <property type="entry name" value="Flavoprotein-like_sf"/>
</dbReference>
<accession>A0A1H7IMH4</accession>
<name>A0A1H7IMH4_9PROT</name>
<dbReference type="PANTHER" id="PTHR30543">
    <property type="entry name" value="CHROMATE REDUCTASE"/>
    <property type="match status" value="1"/>
</dbReference>